<dbReference type="InterPro" id="IPR009069">
    <property type="entry name" value="Cys_alpha_HP_mot_SF"/>
</dbReference>
<feature type="disulfide bond" evidence="6">
    <location>
        <begin position="41"/>
        <end position="59"/>
    </location>
</feature>
<accession>A0A5C3LAT6</accession>
<feature type="disulfide bond" evidence="6">
    <location>
        <begin position="19"/>
        <end position="30"/>
    </location>
</feature>
<evidence type="ECO:0000256" key="1">
    <source>
        <dbReference type="ARBA" id="ARBA00004569"/>
    </source>
</evidence>
<dbReference type="EMBL" id="ML210187">
    <property type="protein sequence ID" value="TFK25388.1"/>
    <property type="molecule type" value="Genomic_DNA"/>
</dbReference>
<dbReference type="Gene3D" id="1.10.287.1130">
    <property type="entry name" value="CytochromE C oxidase copper chaperone"/>
    <property type="match status" value="1"/>
</dbReference>
<dbReference type="PROSITE" id="PS51808">
    <property type="entry name" value="CHCH"/>
    <property type="match status" value="1"/>
</dbReference>
<evidence type="ECO:0000256" key="6">
    <source>
        <dbReference type="PIRSR" id="PIRSR627179-50"/>
    </source>
</evidence>
<dbReference type="PANTHER" id="PTHR15590">
    <property type="entry name" value="CX9C MOTIF-CONTAINING PROTEIN 4"/>
    <property type="match status" value="1"/>
</dbReference>
<reference evidence="7 8" key="1">
    <citation type="journal article" date="2019" name="Nat. Ecol. Evol.">
        <title>Megaphylogeny resolves global patterns of mushroom evolution.</title>
        <authorList>
            <person name="Varga T."/>
            <person name="Krizsan K."/>
            <person name="Foldi C."/>
            <person name="Dima B."/>
            <person name="Sanchez-Garcia M."/>
            <person name="Sanchez-Ramirez S."/>
            <person name="Szollosi G.J."/>
            <person name="Szarkandi J.G."/>
            <person name="Papp V."/>
            <person name="Albert L."/>
            <person name="Andreopoulos W."/>
            <person name="Angelini C."/>
            <person name="Antonin V."/>
            <person name="Barry K.W."/>
            <person name="Bougher N.L."/>
            <person name="Buchanan P."/>
            <person name="Buyck B."/>
            <person name="Bense V."/>
            <person name="Catcheside P."/>
            <person name="Chovatia M."/>
            <person name="Cooper J."/>
            <person name="Damon W."/>
            <person name="Desjardin D."/>
            <person name="Finy P."/>
            <person name="Geml J."/>
            <person name="Haridas S."/>
            <person name="Hughes K."/>
            <person name="Justo A."/>
            <person name="Karasinski D."/>
            <person name="Kautmanova I."/>
            <person name="Kiss B."/>
            <person name="Kocsube S."/>
            <person name="Kotiranta H."/>
            <person name="LaButti K.M."/>
            <person name="Lechner B.E."/>
            <person name="Liimatainen K."/>
            <person name="Lipzen A."/>
            <person name="Lukacs Z."/>
            <person name="Mihaltcheva S."/>
            <person name="Morgado L.N."/>
            <person name="Niskanen T."/>
            <person name="Noordeloos M.E."/>
            <person name="Ohm R.A."/>
            <person name="Ortiz-Santana B."/>
            <person name="Ovrebo C."/>
            <person name="Racz N."/>
            <person name="Riley R."/>
            <person name="Savchenko A."/>
            <person name="Shiryaev A."/>
            <person name="Soop K."/>
            <person name="Spirin V."/>
            <person name="Szebenyi C."/>
            <person name="Tomsovsky M."/>
            <person name="Tulloss R.E."/>
            <person name="Uehling J."/>
            <person name="Grigoriev I.V."/>
            <person name="Vagvolgyi C."/>
            <person name="Papp T."/>
            <person name="Martin F.M."/>
            <person name="Miettinen O."/>
            <person name="Hibbett D.S."/>
            <person name="Nagy L.G."/>
        </authorList>
    </citation>
    <scope>NUCLEOTIDE SEQUENCE [LARGE SCALE GENOMIC DNA]</scope>
    <source>
        <strain evidence="7 8">CBS 121175</strain>
    </source>
</reference>
<evidence type="ECO:0000256" key="4">
    <source>
        <dbReference type="ARBA" id="ARBA00023128"/>
    </source>
</evidence>
<dbReference type="Proteomes" id="UP000307440">
    <property type="component" value="Unassembled WGS sequence"/>
</dbReference>
<dbReference type="OrthoDB" id="13601at2759"/>
<dbReference type="Pfam" id="PF08991">
    <property type="entry name" value="CMC4"/>
    <property type="match status" value="1"/>
</dbReference>
<keyword evidence="8" id="KW-1185">Reference proteome</keyword>
<evidence type="ECO:0000256" key="3">
    <source>
        <dbReference type="ARBA" id="ARBA00019406"/>
    </source>
</evidence>
<keyword evidence="4" id="KW-0496">Mitochondrion</keyword>
<gene>
    <name evidence="7" type="ORF">FA15DRAFT_617920</name>
</gene>
<evidence type="ECO:0000256" key="2">
    <source>
        <dbReference type="ARBA" id="ARBA00009858"/>
    </source>
</evidence>
<organism evidence="7 8">
    <name type="scientific">Coprinopsis marcescibilis</name>
    <name type="common">Agaric fungus</name>
    <name type="synonym">Psathyrella marcescibilis</name>
    <dbReference type="NCBI Taxonomy" id="230819"/>
    <lineage>
        <taxon>Eukaryota</taxon>
        <taxon>Fungi</taxon>
        <taxon>Dikarya</taxon>
        <taxon>Basidiomycota</taxon>
        <taxon>Agaricomycotina</taxon>
        <taxon>Agaricomycetes</taxon>
        <taxon>Agaricomycetidae</taxon>
        <taxon>Agaricales</taxon>
        <taxon>Agaricineae</taxon>
        <taxon>Psathyrellaceae</taxon>
        <taxon>Coprinopsis</taxon>
    </lineage>
</organism>
<protein>
    <recommendedName>
        <fullName evidence="3">Cx9C motif-containing protein 4, mitochondrial</fullName>
    </recommendedName>
</protein>
<dbReference type="AlphaFoldDB" id="A0A5C3LAT6"/>
<dbReference type="InterPro" id="IPR027179">
    <property type="entry name" value="CMC4"/>
</dbReference>
<feature type="disulfide bond" evidence="6">
    <location>
        <begin position="9"/>
        <end position="40"/>
    </location>
</feature>
<evidence type="ECO:0000313" key="7">
    <source>
        <dbReference type="EMBL" id="TFK25388.1"/>
    </source>
</evidence>
<sequence length="75" mass="8700">MPKKEINACQSEACALQTCLNKYTYTPERCHINMRKLYQCCQQFYQTQSTQDKAESTACPLPHVVNRWLDEHGSS</sequence>
<evidence type="ECO:0000256" key="5">
    <source>
        <dbReference type="ARBA" id="ARBA00023157"/>
    </source>
</evidence>
<dbReference type="SUPFAM" id="SSF47072">
    <property type="entry name" value="Cysteine alpha-hairpin motif"/>
    <property type="match status" value="1"/>
</dbReference>
<name>A0A5C3LAT6_COPMA</name>
<dbReference type="STRING" id="230819.A0A5C3LAT6"/>
<dbReference type="PANTHER" id="PTHR15590:SF0">
    <property type="entry name" value="CX9C MOTIF-CONTAINING PROTEIN 4"/>
    <property type="match status" value="1"/>
</dbReference>
<comment type="similarity">
    <text evidence="2">Belongs to the CMC4 family.</text>
</comment>
<comment type="subcellular location">
    <subcellularLocation>
        <location evidence="1">Mitochondrion intermembrane space</location>
    </subcellularLocation>
</comment>
<dbReference type="GO" id="GO:0005758">
    <property type="term" value="C:mitochondrial intermembrane space"/>
    <property type="evidence" value="ECO:0007669"/>
    <property type="project" value="UniProtKB-SubCell"/>
</dbReference>
<proteinExistence type="inferred from homology"/>
<keyword evidence="5 6" id="KW-1015">Disulfide bond</keyword>
<evidence type="ECO:0000313" key="8">
    <source>
        <dbReference type="Proteomes" id="UP000307440"/>
    </source>
</evidence>